<dbReference type="GO" id="GO:0016787">
    <property type="term" value="F:hydrolase activity"/>
    <property type="evidence" value="ECO:0007669"/>
    <property type="project" value="UniProtKB-KW"/>
</dbReference>
<dbReference type="InterPro" id="IPR027806">
    <property type="entry name" value="HARBI1_dom"/>
</dbReference>
<keyword evidence="11" id="KW-1185">Reference proteome</keyword>
<evidence type="ECO:0000256" key="8">
    <source>
        <dbReference type="SAM" id="MobiDB-lite"/>
    </source>
</evidence>
<evidence type="ECO:0000256" key="2">
    <source>
        <dbReference type="ARBA" id="ARBA00004123"/>
    </source>
</evidence>
<evidence type="ECO:0000259" key="9">
    <source>
        <dbReference type="Pfam" id="PF13359"/>
    </source>
</evidence>
<dbReference type="InterPro" id="IPR045249">
    <property type="entry name" value="HARBI1-like"/>
</dbReference>
<dbReference type="Pfam" id="PF13359">
    <property type="entry name" value="DDE_Tnp_4"/>
    <property type="match status" value="1"/>
</dbReference>
<evidence type="ECO:0000256" key="3">
    <source>
        <dbReference type="ARBA" id="ARBA00006958"/>
    </source>
</evidence>
<evidence type="ECO:0000256" key="6">
    <source>
        <dbReference type="ARBA" id="ARBA00022801"/>
    </source>
</evidence>
<name>A0AAV6UYW9_9ARAC</name>
<keyword evidence="6" id="KW-0378">Hydrolase</keyword>
<comment type="cofactor">
    <cofactor evidence="1">
        <name>a divalent metal cation</name>
        <dbReference type="ChEBI" id="CHEBI:60240"/>
    </cofactor>
</comment>
<comment type="caution">
    <text evidence="10">The sequence shown here is derived from an EMBL/GenBank/DDBJ whole genome shotgun (WGS) entry which is preliminary data.</text>
</comment>
<dbReference type="GO" id="GO:0004518">
    <property type="term" value="F:nuclease activity"/>
    <property type="evidence" value="ECO:0007669"/>
    <property type="project" value="UniProtKB-KW"/>
</dbReference>
<dbReference type="GO" id="GO:0046872">
    <property type="term" value="F:metal ion binding"/>
    <property type="evidence" value="ECO:0007669"/>
    <property type="project" value="UniProtKB-KW"/>
</dbReference>
<comment type="similarity">
    <text evidence="3">Belongs to the HARBI1 family.</text>
</comment>
<evidence type="ECO:0000256" key="4">
    <source>
        <dbReference type="ARBA" id="ARBA00022722"/>
    </source>
</evidence>
<keyword evidence="7" id="KW-0539">Nucleus</keyword>
<sequence>MADPLTFSQFFCQDSESNSEVVQNQTCDSNTEENFDNESPKDSERKTKVKTRKKRTTWTNELWLTRDTEGEFAVLFKKLQQDEENFKLYFRMSQKKFYDLLQILTPYIRKKWTPMRSAIDPNERLAVTMKYLSGEAYSSIASRYRMGITTIAKCVFETCDAICTALQPLAMPLPNEETFHRTEQEFARLGFPNCLGVMDGRFLTIHAKSTKTGQKVHRTSSLVLLCIVDSNGKFILVDVGNYNGDTGSGIFSNSKLGTEIELHTFRTLPDKALPGTDKKLPHVFVGNASLPMKRNILRPYGSPSSDTELAFNDKLAEFRERFADKCFRDLCDKFQIYSDGIQTSLKNVEKLIMATCILHNFLIDDDVFFGEEEHDNLGFSDLPLCAKEKKNCDALIRDKFAEYFVSSNSQTENVSEISKYHGSLWQQNY</sequence>
<keyword evidence="5" id="KW-0479">Metal-binding</keyword>
<dbReference type="AlphaFoldDB" id="A0AAV6UYW9"/>
<keyword evidence="4" id="KW-0540">Nuclease</keyword>
<evidence type="ECO:0000256" key="1">
    <source>
        <dbReference type="ARBA" id="ARBA00001968"/>
    </source>
</evidence>
<dbReference type="PANTHER" id="PTHR22930">
    <property type="match status" value="1"/>
</dbReference>
<comment type="subcellular location">
    <subcellularLocation>
        <location evidence="2">Nucleus</location>
    </subcellularLocation>
</comment>
<feature type="region of interest" description="Disordered" evidence="8">
    <location>
        <begin position="15"/>
        <end position="49"/>
    </location>
</feature>
<evidence type="ECO:0000256" key="5">
    <source>
        <dbReference type="ARBA" id="ARBA00022723"/>
    </source>
</evidence>
<protein>
    <recommendedName>
        <fullName evidence="9">DDE Tnp4 domain-containing protein</fullName>
    </recommendedName>
</protein>
<dbReference type="PANTHER" id="PTHR22930:SF269">
    <property type="entry name" value="NUCLEASE HARBI1-LIKE PROTEIN"/>
    <property type="match status" value="1"/>
</dbReference>
<accession>A0AAV6UYW9</accession>
<reference evidence="10 11" key="1">
    <citation type="journal article" date="2022" name="Nat. Ecol. Evol.">
        <title>A masculinizing supergene underlies an exaggerated male reproductive morph in a spider.</title>
        <authorList>
            <person name="Hendrickx F."/>
            <person name="De Corte Z."/>
            <person name="Sonet G."/>
            <person name="Van Belleghem S.M."/>
            <person name="Kostlbacher S."/>
            <person name="Vangestel C."/>
        </authorList>
    </citation>
    <scope>NUCLEOTIDE SEQUENCE [LARGE SCALE GENOMIC DNA]</scope>
    <source>
        <strain evidence="10">W744_W776</strain>
    </source>
</reference>
<gene>
    <name evidence="10" type="ORF">JTE90_020233</name>
</gene>
<dbReference type="GO" id="GO:0005634">
    <property type="term" value="C:nucleus"/>
    <property type="evidence" value="ECO:0007669"/>
    <property type="project" value="UniProtKB-SubCell"/>
</dbReference>
<evidence type="ECO:0000313" key="10">
    <source>
        <dbReference type="EMBL" id="KAG8189419.1"/>
    </source>
</evidence>
<dbReference type="EMBL" id="JAFNEN010000216">
    <property type="protein sequence ID" value="KAG8189419.1"/>
    <property type="molecule type" value="Genomic_DNA"/>
</dbReference>
<proteinExistence type="inferred from homology"/>
<evidence type="ECO:0000256" key="7">
    <source>
        <dbReference type="ARBA" id="ARBA00023242"/>
    </source>
</evidence>
<organism evidence="10 11">
    <name type="scientific">Oedothorax gibbosus</name>
    <dbReference type="NCBI Taxonomy" id="931172"/>
    <lineage>
        <taxon>Eukaryota</taxon>
        <taxon>Metazoa</taxon>
        <taxon>Ecdysozoa</taxon>
        <taxon>Arthropoda</taxon>
        <taxon>Chelicerata</taxon>
        <taxon>Arachnida</taxon>
        <taxon>Araneae</taxon>
        <taxon>Araneomorphae</taxon>
        <taxon>Entelegynae</taxon>
        <taxon>Araneoidea</taxon>
        <taxon>Linyphiidae</taxon>
        <taxon>Erigoninae</taxon>
        <taxon>Oedothorax</taxon>
    </lineage>
</organism>
<feature type="compositionally biased region" description="Polar residues" evidence="8">
    <location>
        <begin position="15"/>
        <end position="29"/>
    </location>
</feature>
<dbReference type="Proteomes" id="UP000827092">
    <property type="component" value="Unassembled WGS sequence"/>
</dbReference>
<feature type="domain" description="DDE Tnp4" evidence="9">
    <location>
        <begin position="217"/>
        <end position="360"/>
    </location>
</feature>
<evidence type="ECO:0000313" key="11">
    <source>
        <dbReference type="Proteomes" id="UP000827092"/>
    </source>
</evidence>